<comment type="caution">
    <text evidence="10">The sequence shown here is derived from an EMBL/GenBank/DDBJ whole genome shotgun (WGS) entry which is preliminary data.</text>
</comment>
<feature type="transmembrane region" description="Helical" evidence="8">
    <location>
        <begin position="165"/>
        <end position="182"/>
    </location>
</feature>
<evidence type="ECO:0000256" key="7">
    <source>
        <dbReference type="ARBA" id="ARBA00023136"/>
    </source>
</evidence>
<dbReference type="GO" id="GO:0005886">
    <property type="term" value="C:plasma membrane"/>
    <property type="evidence" value="ECO:0007669"/>
    <property type="project" value="UniProtKB-SubCell"/>
</dbReference>
<keyword evidence="4" id="KW-0808">Transferase</keyword>
<keyword evidence="6 8" id="KW-1133">Transmembrane helix</keyword>
<sequence length="587" mass="67504">MKIKYFLAIIILVNLFLSIYGNSWGLPSRWHIDEKIINVLHMAQEKTLVDVGDSFYHPTAYQLVLAVFLAPYFLFLKLTGCPLAQIETLASVSWIEMAKSFPDFAASIFIYARSISAIFGALTVLIIFLTARKLYDKKIALFSAASLAVCMGFIETNHIAKQLSFFNFLIVLVLFLCVCALVPDARRRRNMNLAFLFSGLAVSTQFNALLIFIPLFLMLWFNLSRNALSNPAENIIICRIKILFLSVLFFILGLLLGTPSLVTNFKDYLRVFFRLLEFGLANDASGMRLMPAIYSLFVGPANYFFEILSIYGIFLFSFILFGIVLVIKRWNKLKREEIVVFSFLTVYFFVMTVLLKDKYPQTKHIIAIVPLLSIFSGIALNYLYEKIKIPHYLKHLIVAVVFAYSFFYALEADKVFIRKDTRYASTEWIKKNIPKGAKIELFNQLAYIGSDEIFSEYNILYLGKDSLHDSGHNFFRWDQAPDKEKHLAYLNKNTSRAEYIIVSYDDYEEFTSPNYRAHIPGLSIFIKDLFSGKKGFRLVKTIQPKNKKIRLSKFPGIVINENLFWDPVPLYGSTAMTIQIFKKADDL</sequence>
<dbReference type="AlphaFoldDB" id="A0A2H0LZ26"/>
<evidence type="ECO:0000313" key="11">
    <source>
        <dbReference type="Proteomes" id="UP000229641"/>
    </source>
</evidence>
<gene>
    <name evidence="10" type="ORF">COV72_02165</name>
</gene>
<dbReference type="PANTHER" id="PTHR33908:SF11">
    <property type="entry name" value="MEMBRANE PROTEIN"/>
    <property type="match status" value="1"/>
</dbReference>
<feature type="transmembrane region" description="Helical" evidence="8">
    <location>
        <begin position="242"/>
        <end position="263"/>
    </location>
</feature>
<protein>
    <recommendedName>
        <fullName evidence="9">Glycosyltransferase RgtA/B/C/D-like domain-containing protein</fullName>
    </recommendedName>
</protein>
<dbReference type="EMBL" id="PCWA01000030">
    <property type="protein sequence ID" value="PIQ89641.1"/>
    <property type="molecule type" value="Genomic_DNA"/>
</dbReference>
<feature type="transmembrane region" description="Helical" evidence="8">
    <location>
        <begin position="391"/>
        <end position="410"/>
    </location>
</feature>
<name>A0A2H0LZ26_9BACT</name>
<evidence type="ECO:0000259" key="9">
    <source>
        <dbReference type="Pfam" id="PF13231"/>
    </source>
</evidence>
<feature type="transmembrane region" description="Helical" evidence="8">
    <location>
        <begin position="338"/>
        <end position="355"/>
    </location>
</feature>
<evidence type="ECO:0000256" key="1">
    <source>
        <dbReference type="ARBA" id="ARBA00004651"/>
    </source>
</evidence>
<feature type="transmembrane region" description="Helical" evidence="8">
    <location>
        <begin position="194"/>
        <end position="222"/>
    </location>
</feature>
<feature type="transmembrane region" description="Helical" evidence="8">
    <location>
        <begin position="63"/>
        <end position="86"/>
    </location>
</feature>
<organism evidence="10 11">
    <name type="scientific">Candidatus Ghiorseimicrobium undicola</name>
    <dbReference type="NCBI Taxonomy" id="1974746"/>
    <lineage>
        <taxon>Bacteria</taxon>
        <taxon>Pseudomonadati</taxon>
        <taxon>Candidatus Omnitrophota</taxon>
        <taxon>Candidatus Ghiorseimicrobium</taxon>
    </lineage>
</organism>
<dbReference type="Proteomes" id="UP000229641">
    <property type="component" value="Unassembled WGS sequence"/>
</dbReference>
<evidence type="ECO:0000256" key="5">
    <source>
        <dbReference type="ARBA" id="ARBA00022692"/>
    </source>
</evidence>
<evidence type="ECO:0000256" key="8">
    <source>
        <dbReference type="SAM" id="Phobius"/>
    </source>
</evidence>
<feature type="domain" description="Glycosyltransferase RgtA/B/C/D-like" evidence="9">
    <location>
        <begin position="112"/>
        <end position="242"/>
    </location>
</feature>
<keyword evidence="2" id="KW-1003">Cell membrane</keyword>
<evidence type="ECO:0000256" key="3">
    <source>
        <dbReference type="ARBA" id="ARBA00022676"/>
    </source>
</evidence>
<comment type="subcellular location">
    <subcellularLocation>
        <location evidence="1">Cell membrane</location>
        <topology evidence="1">Multi-pass membrane protein</topology>
    </subcellularLocation>
</comment>
<evidence type="ECO:0000313" key="10">
    <source>
        <dbReference type="EMBL" id="PIQ89641.1"/>
    </source>
</evidence>
<dbReference type="InterPro" id="IPR050297">
    <property type="entry name" value="LipidA_mod_glycosyltrf_83"/>
</dbReference>
<dbReference type="InterPro" id="IPR038731">
    <property type="entry name" value="RgtA/B/C-like"/>
</dbReference>
<dbReference type="GO" id="GO:0016763">
    <property type="term" value="F:pentosyltransferase activity"/>
    <property type="evidence" value="ECO:0007669"/>
    <property type="project" value="TreeGrafter"/>
</dbReference>
<keyword evidence="3" id="KW-0328">Glycosyltransferase</keyword>
<reference evidence="10 11" key="1">
    <citation type="submission" date="2017-09" db="EMBL/GenBank/DDBJ databases">
        <title>Depth-based differentiation of microbial function through sediment-hosted aquifers and enrichment of novel symbionts in the deep terrestrial subsurface.</title>
        <authorList>
            <person name="Probst A.J."/>
            <person name="Ladd B."/>
            <person name="Jarett J.K."/>
            <person name="Geller-Mcgrath D.E."/>
            <person name="Sieber C.M."/>
            <person name="Emerson J.B."/>
            <person name="Anantharaman K."/>
            <person name="Thomas B.C."/>
            <person name="Malmstrom R."/>
            <person name="Stieglmeier M."/>
            <person name="Klingl A."/>
            <person name="Woyke T."/>
            <person name="Ryan C.M."/>
            <person name="Banfield J.F."/>
        </authorList>
    </citation>
    <scope>NUCLEOTIDE SEQUENCE [LARGE SCALE GENOMIC DNA]</scope>
    <source>
        <strain evidence="10">CG11_big_fil_rev_8_21_14_0_20_42_13</strain>
    </source>
</reference>
<dbReference type="GO" id="GO:0009103">
    <property type="term" value="P:lipopolysaccharide biosynthetic process"/>
    <property type="evidence" value="ECO:0007669"/>
    <property type="project" value="UniProtKB-ARBA"/>
</dbReference>
<feature type="transmembrane region" description="Helical" evidence="8">
    <location>
        <begin position="6"/>
        <end position="26"/>
    </location>
</feature>
<evidence type="ECO:0000256" key="6">
    <source>
        <dbReference type="ARBA" id="ARBA00022989"/>
    </source>
</evidence>
<feature type="transmembrane region" description="Helical" evidence="8">
    <location>
        <begin position="106"/>
        <end position="128"/>
    </location>
</feature>
<dbReference type="Pfam" id="PF13231">
    <property type="entry name" value="PMT_2"/>
    <property type="match status" value="1"/>
</dbReference>
<feature type="transmembrane region" description="Helical" evidence="8">
    <location>
        <begin position="140"/>
        <end position="159"/>
    </location>
</feature>
<feature type="transmembrane region" description="Helical" evidence="8">
    <location>
        <begin position="303"/>
        <end position="326"/>
    </location>
</feature>
<feature type="transmembrane region" description="Helical" evidence="8">
    <location>
        <begin position="367"/>
        <end position="384"/>
    </location>
</feature>
<proteinExistence type="predicted"/>
<accession>A0A2H0LZ26</accession>
<keyword evidence="7 8" id="KW-0472">Membrane</keyword>
<dbReference type="PANTHER" id="PTHR33908">
    <property type="entry name" value="MANNOSYLTRANSFERASE YKCB-RELATED"/>
    <property type="match status" value="1"/>
</dbReference>
<keyword evidence="5 8" id="KW-0812">Transmembrane</keyword>
<evidence type="ECO:0000256" key="2">
    <source>
        <dbReference type="ARBA" id="ARBA00022475"/>
    </source>
</evidence>
<evidence type="ECO:0000256" key="4">
    <source>
        <dbReference type="ARBA" id="ARBA00022679"/>
    </source>
</evidence>